<dbReference type="SMART" id="SM00729">
    <property type="entry name" value="Elp3"/>
    <property type="match status" value="1"/>
</dbReference>
<feature type="binding site" evidence="10 11">
    <location>
        <position position="67"/>
    </location>
    <ligand>
        <name>[4Fe-4S] cluster</name>
        <dbReference type="ChEBI" id="CHEBI:49883"/>
        <note>4Fe-4S-S-AdoMet</note>
    </ligand>
</feature>
<dbReference type="SFLD" id="SFLDG01389">
    <property type="entry name" value="menaquinone_synthsis_involved"/>
    <property type="match status" value="1"/>
</dbReference>
<keyword evidence="15" id="KW-1185">Reference proteome</keyword>
<dbReference type="SFLD" id="SFLDS00029">
    <property type="entry name" value="Radical_SAM"/>
    <property type="match status" value="1"/>
</dbReference>
<comment type="function">
    <text evidence="10">Catalyzes the radical-mediated synthesis of 5-amino-5-(4-hydroxybenzyl)-6-(D-ribitylimino)-5,6-dihydrouracil from 5-amino-6-(D-ribitylamino)uracil and L-tyrosine.</text>
</comment>
<evidence type="ECO:0000256" key="8">
    <source>
        <dbReference type="ARBA" id="ARBA00023014"/>
    </source>
</evidence>
<dbReference type="UniPathway" id="UPA00072"/>
<dbReference type="SFLD" id="SFLDG01064">
    <property type="entry name" value="F420__menaquinone_cofactor_bio"/>
    <property type="match status" value="1"/>
</dbReference>
<evidence type="ECO:0000256" key="1">
    <source>
        <dbReference type="ARBA" id="ARBA00004712"/>
    </source>
</evidence>
<dbReference type="NCBIfam" id="TIGR00423">
    <property type="entry name" value="CofH family radical SAM protein"/>
    <property type="match status" value="1"/>
</dbReference>
<feature type="domain" description="Radical SAM core" evidence="13">
    <location>
        <begin position="46"/>
        <end position="273"/>
    </location>
</feature>
<evidence type="ECO:0000256" key="3">
    <source>
        <dbReference type="ARBA" id="ARBA00022485"/>
    </source>
</evidence>
<dbReference type="GO" id="GO:0005506">
    <property type="term" value="F:iron ion binding"/>
    <property type="evidence" value="ECO:0007669"/>
    <property type="project" value="UniProtKB-UniRule"/>
</dbReference>
<feature type="binding site" evidence="12">
    <location>
        <position position="131"/>
    </location>
    <ligand>
        <name>(3R)-3-methyl-D-ornithine</name>
        <dbReference type="ChEBI" id="CHEBI:64642"/>
    </ligand>
</feature>
<keyword evidence="7 10" id="KW-0408">Iron</keyword>
<evidence type="ECO:0000256" key="7">
    <source>
        <dbReference type="ARBA" id="ARBA00023004"/>
    </source>
</evidence>
<comment type="subunit">
    <text evidence="10">The FO synthase complex consists of two subunits, CofG and CofH.</text>
</comment>
<evidence type="ECO:0000313" key="14">
    <source>
        <dbReference type="EMBL" id="CAJ35888.1"/>
    </source>
</evidence>
<reference evidence="14 15" key="1">
    <citation type="journal article" date="2006" name="Science">
        <title>Genome of rice cluster I archaea -- the key methane producers in the rice rhizosphere.</title>
        <authorList>
            <person name="Erkel C."/>
            <person name="Kube M."/>
            <person name="Reinhardt R."/>
            <person name="Liesack W."/>
        </authorList>
    </citation>
    <scope>NUCLEOTIDE SEQUENCE [LARGE SCALE GENOMIC DNA]</scope>
    <source>
        <strain evidence="15">DSM 22066 / NBRC 105507 / MRE50</strain>
    </source>
</reference>
<dbReference type="PANTHER" id="PTHR43076:SF1">
    <property type="entry name" value="LIPOYL SYNTHASE 2"/>
    <property type="match status" value="1"/>
</dbReference>
<dbReference type="Pfam" id="PF19288">
    <property type="entry name" value="CofH_C"/>
    <property type="match status" value="1"/>
</dbReference>
<evidence type="ECO:0000259" key="13">
    <source>
        <dbReference type="PROSITE" id="PS51918"/>
    </source>
</evidence>
<dbReference type="NCBIfam" id="TIGR03551">
    <property type="entry name" value="F420_cofH"/>
    <property type="match status" value="1"/>
</dbReference>
<dbReference type="GO" id="GO:0051539">
    <property type="term" value="F:4 iron, 4 sulfur cluster binding"/>
    <property type="evidence" value="ECO:0007669"/>
    <property type="project" value="UniProtKB-KW"/>
</dbReference>
<dbReference type="PROSITE" id="PS51918">
    <property type="entry name" value="RADICAL_SAM"/>
    <property type="match status" value="1"/>
</dbReference>
<keyword evidence="8 10" id="KW-0411">Iron-sulfur</keyword>
<dbReference type="EMBL" id="AM114193">
    <property type="protein sequence ID" value="CAJ35888.1"/>
    <property type="molecule type" value="Genomic_DNA"/>
</dbReference>
<dbReference type="GO" id="GO:0044689">
    <property type="term" value="F:7,8-didemethyl-8-hydroxy-5-deazariboflavin synthase activity"/>
    <property type="evidence" value="ECO:0007669"/>
    <property type="project" value="TreeGrafter"/>
</dbReference>
<evidence type="ECO:0000256" key="9">
    <source>
        <dbReference type="ARBA" id="ARBA00048468"/>
    </source>
</evidence>
<evidence type="ECO:0000256" key="2">
    <source>
        <dbReference type="ARBA" id="ARBA00012289"/>
    </source>
</evidence>
<keyword evidence="3 10" id="KW-0004">4Fe-4S</keyword>
<dbReference type="Gene3D" id="3.20.20.70">
    <property type="entry name" value="Aldolase class I"/>
    <property type="match status" value="1"/>
</dbReference>
<dbReference type="KEGG" id="rci:RCIX459"/>
<dbReference type="PANTHER" id="PTHR43076">
    <property type="entry name" value="FO SYNTHASE (COFH)"/>
    <property type="match status" value="1"/>
</dbReference>
<evidence type="ECO:0000313" key="15">
    <source>
        <dbReference type="Proteomes" id="UP000000663"/>
    </source>
</evidence>
<dbReference type="Pfam" id="PF04055">
    <property type="entry name" value="Radical_SAM"/>
    <property type="match status" value="1"/>
</dbReference>
<dbReference type="Proteomes" id="UP000000663">
    <property type="component" value="Chromosome"/>
</dbReference>
<dbReference type="InterPro" id="IPR058240">
    <property type="entry name" value="rSAM_sf"/>
</dbReference>
<dbReference type="AlphaFoldDB" id="Q0W6V5"/>
<dbReference type="CDD" id="cd01335">
    <property type="entry name" value="Radical_SAM"/>
    <property type="match status" value="1"/>
</dbReference>
<keyword evidence="5 10" id="KW-0949">S-adenosyl-L-methionine</keyword>
<dbReference type="GO" id="GO:0141093">
    <property type="term" value="F:5-amino-6-(D-ribitylamino)uracil--L-tyrosine 4-hydroxyphenyl transferase activity"/>
    <property type="evidence" value="ECO:0007669"/>
    <property type="project" value="UniProtKB-EC"/>
</dbReference>
<sequence>MLQDVYEKSLAGTVTRDDALALLKENPFEVFDTADRLRKELVGDTVTFVANRLIDITDRCIIGCEFCSFRNSIGYEMTREQILESIGEAKAVGATEVCLIAGVLPKLNVEYYTELFRAIKANYDIMIHALSPMEVYYAAKSSGVSTAEALRAFKEAGMDTMTGASAEILVEAVRAKICPRKVSVEDWVRIVTEAHEIGIPTTSSILHGTVETWEDRIDHMLLLRDIQRKTHGFTEFIPLTFMHENNRLSGVSTGASGMEDLLLHAIARILFGRDIPNIQVSWTKMGVKLSQVALNCGANDFGGTMMEDLITVAAGSKHGDNMTKDEIRQVIRAIGRVPRERNTLYEYVD</sequence>
<dbReference type="HAMAP" id="MF_01612">
    <property type="entry name" value="FO_synth_sub2"/>
    <property type="match status" value="1"/>
</dbReference>
<dbReference type="InterPro" id="IPR013785">
    <property type="entry name" value="Aldolase_TIM"/>
</dbReference>
<dbReference type="PIRSF" id="PIRSF004762">
    <property type="entry name" value="CHP00423"/>
    <property type="match status" value="1"/>
</dbReference>
<evidence type="ECO:0000256" key="11">
    <source>
        <dbReference type="PIRSR" id="PIRSR004762-1"/>
    </source>
</evidence>
<dbReference type="GeneID" id="5144372"/>
<dbReference type="InterPro" id="IPR006638">
    <property type="entry name" value="Elp3/MiaA/NifB-like_rSAM"/>
</dbReference>
<feature type="binding site" evidence="10 11">
    <location>
        <position position="60"/>
    </location>
    <ligand>
        <name>[4Fe-4S] cluster</name>
        <dbReference type="ChEBI" id="CHEBI:49883"/>
        <note>4Fe-4S-S-AdoMet</note>
    </ligand>
</feature>
<comment type="catalytic activity">
    <reaction evidence="9 10">
        <text>5-amino-6-(D-ribitylamino)uracil + L-tyrosine + S-adenosyl-L-methionine = 5-amino-5-(4-hydroxybenzyl)-6-(D-ribitylimino)-5,6-dihydrouracil + 2-iminoacetate + 5'-deoxyadenosine + L-methionine + H(+)</text>
        <dbReference type="Rhea" id="RHEA:55200"/>
        <dbReference type="ChEBI" id="CHEBI:15378"/>
        <dbReference type="ChEBI" id="CHEBI:15934"/>
        <dbReference type="ChEBI" id="CHEBI:17319"/>
        <dbReference type="ChEBI" id="CHEBI:57844"/>
        <dbReference type="ChEBI" id="CHEBI:58315"/>
        <dbReference type="ChEBI" id="CHEBI:59789"/>
        <dbReference type="ChEBI" id="CHEBI:77846"/>
        <dbReference type="ChEBI" id="CHEBI:85936"/>
        <dbReference type="EC" id="2.5.1.147"/>
    </reaction>
</comment>
<evidence type="ECO:0000256" key="6">
    <source>
        <dbReference type="ARBA" id="ARBA00022723"/>
    </source>
</evidence>
<dbReference type="OrthoDB" id="8186at2157"/>
<evidence type="ECO:0000256" key="4">
    <source>
        <dbReference type="ARBA" id="ARBA00022679"/>
    </source>
</evidence>
<feature type="binding site" evidence="12">
    <location>
        <position position="167"/>
    </location>
    <ligand>
        <name>S-adenosyl-L-methionine</name>
        <dbReference type="ChEBI" id="CHEBI:59789"/>
    </ligand>
</feature>
<dbReference type="InterPro" id="IPR019940">
    <property type="entry name" value="CofH_family"/>
</dbReference>
<dbReference type="InterPro" id="IPR020050">
    <property type="entry name" value="FO_synthase_su2"/>
</dbReference>
<gene>
    <name evidence="14" type="primary">cofH-2</name>
    <name evidence="10" type="synonym">cofH</name>
    <name evidence="14" type="ORF">RCIX459</name>
</gene>
<evidence type="ECO:0000256" key="10">
    <source>
        <dbReference type="HAMAP-Rule" id="MF_01612"/>
    </source>
</evidence>
<feature type="binding site" evidence="10 11">
    <location>
        <position position="64"/>
    </location>
    <ligand>
        <name>[4Fe-4S] cluster</name>
        <dbReference type="ChEBI" id="CHEBI:49883"/>
        <note>4Fe-4S-S-AdoMet</note>
    </ligand>
</feature>
<keyword evidence="6 10" id="KW-0479">Metal-binding</keyword>
<proteinExistence type="inferred from homology"/>
<dbReference type="PATRIC" id="fig|351160.9.peg.2349"/>
<dbReference type="SFLD" id="SFLDG01388">
    <property type="entry name" value="7_8-didemethyl-8-hydroxy-5-dea"/>
    <property type="match status" value="1"/>
</dbReference>
<evidence type="ECO:0000256" key="5">
    <source>
        <dbReference type="ARBA" id="ARBA00022691"/>
    </source>
</evidence>
<dbReference type="RefSeq" id="WP_012036614.1">
    <property type="nucleotide sequence ID" value="NC_009464.1"/>
</dbReference>
<feature type="binding site" evidence="12">
    <location>
        <position position="66"/>
    </location>
    <ligand>
        <name>S-adenosyl-L-methionine</name>
        <dbReference type="ChEBI" id="CHEBI:59789"/>
    </ligand>
</feature>
<dbReference type="SUPFAM" id="SSF102114">
    <property type="entry name" value="Radical SAM enzymes"/>
    <property type="match status" value="1"/>
</dbReference>
<comment type="pathway">
    <text evidence="1 10">Cofactor biosynthesis; coenzyme F0 biosynthesis.</text>
</comment>
<dbReference type="InterPro" id="IPR034405">
    <property type="entry name" value="F420"/>
</dbReference>
<dbReference type="EC" id="2.5.1.147" evidence="2 10"/>
<protein>
    <recommendedName>
        <fullName evidence="2 10">5-amino-6-(D-ribitylamino)uracil--L-tyrosine 4-hydroxyphenyl transferase</fullName>
        <ecNumber evidence="2 10">2.5.1.147</ecNumber>
    </recommendedName>
    <alternativeName>
        <fullName evidence="10">FO synthase subunit 2</fullName>
    </alternativeName>
</protein>
<name>Q0W6V5_METAR</name>
<comment type="cofactor">
    <cofactor evidence="10 11">
        <name>[4Fe-4S] cluster</name>
        <dbReference type="ChEBI" id="CHEBI:49883"/>
    </cofactor>
    <text evidence="10 11">Binds 1 [4Fe-4S] cluster. The cluster is coordinated with 3 cysteines and an exchangeable S-adenosyl-L-methionine.</text>
</comment>
<dbReference type="eggNOG" id="arCOG00656">
    <property type="taxonomic scope" value="Archaea"/>
</dbReference>
<dbReference type="STRING" id="351160.RCIX459"/>
<dbReference type="InterPro" id="IPR007197">
    <property type="entry name" value="rSAM"/>
</dbReference>
<feature type="binding site" evidence="12">
    <location>
        <position position="281"/>
    </location>
    <ligand>
        <name>(3R)-3-methyl-D-ornithine</name>
        <dbReference type="ChEBI" id="CHEBI:64642"/>
    </ligand>
</feature>
<keyword evidence="4 10" id="KW-0808">Transferase</keyword>
<dbReference type="InterPro" id="IPR045567">
    <property type="entry name" value="CofH/MnqC-like_C"/>
</dbReference>
<organism evidence="14 15">
    <name type="scientific">Methanocella arvoryzae (strain DSM 22066 / NBRC 105507 / MRE50)</name>
    <dbReference type="NCBI Taxonomy" id="351160"/>
    <lineage>
        <taxon>Archaea</taxon>
        <taxon>Methanobacteriati</taxon>
        <taxon>Methanobacteriota</taxon>
        <taxon>Stenosarchaea group</taxon>
        <taxon>Methanomicrobia</taxon>
        <taxon>Methanocellales</taxon>
        <taxon>Methanocellaceae</taxon>
        <taxon>Methanocella</taxon>
    </lineage>
</organism>
<comment type="similarity">
    <text evidence="10">Belongs to the radical SAM superfamily. CofH family.</text>
</comment>
<accession>Q0W6V5</accession>
<evidence type="ECO:0000256" key="12">
    <source>
        <dbReference type="PIRSR" id="PIRSR004762-2"/>
    </source>
</evidence>